<feature type="compositionally biased region" description="Basic and acidic residues" evidence="1">
    <location>
        <begin position="76"/>
        <end position="86"/>
    </location>
</feature>
<dbReference type="SUPFAM" id="SSF48371">
    <property type="entry name" value="ARM repeat"/>
    <property type="match status" value="1"/>
</dbReference>
<dbReference type="AlphaFoldDB" id="A0AAN9ALK2"/>
<protein>
    <recommendedName>
        <fullName evidence="2">TIR domain-containing protein</fullName>
    </recommendedName>
</protein>
<feature type="compositionally biased region" description="Polar residues" evidence="1">
    <location>
        <begin position="1"/>
        <end position="15"/>
    </location>
</feature>
<dbReference type="SUPFAM" id="SSF52200">
    <property type="entry name" value="Toll/Interleukin receptor TIR domain"/>
    <property type="match status" value="1"/>
</dbReference>
<feature type="compositionally biased region" description="Basic and acidic residues" evidence="1">
    <location>
        <begin position="94"/>
        <end position="105"/>
    </location>
</feature>
<sequence>MGGAASASSNRTVVTETKAEVTPEVSPHLSDNNTATRKDDVSDIPQKDDTSGEKDNKDIDPPGKSPNTPPVEQTGEETRKHEKENAGEGEEEKTEGGGEEVKASETEAPAEEEEEDDDEDDEDDEDDDDEEDEEQAAERYITKHTELFQQTRLLWDERMTSLTDHVEEVCDAHSDYWRFTREIQNTFWDKAGNRLIDSGSFAIVCDIATECLRLLNVVESATADKMQPSKRRELLVQALSALWNYTDCCERVAAEICKHQQLLQQLLIYLKVALTRNGNRPLQRDKVSMSAIAIFHNIARREQNVKHLREIEDFIVVIQSYLSSSDIKLKLITIMLLALVVTEVEANLLSTSPDTIKTLLVALFAALEDDIDHRSGEGYAAVELLQAVKHLSKNAENTDLLIKGDVLKLLRQGLLSDDNEERLGSIESLWWLTFKKEVREIMIKDTAIIDLVVKSYQDKNDICNEAADGMLFELRDLLKIHERPDLKALGGTFLTKDKDEDTSGSSGHVMLSYSKHNRDLVNQVRLFLQENGIKVWMDVLFMANAEDSTSQAMAEAVEDSAVFLLCFSDDYIESQPCKQEAEYALKQKKFIIPLRLQRGYDPTGWLGFIIGNRYFVDVSKEEVRQDKLVELLGKVKKRMNTSFDEIDSSKAVLLKTVSSGGPTPVKQWTQQDVDQWLSNNNLQGKKLRSLTGKQIAFLVTLKKLAPDRFFQLLSSELGVKTLADMTDFLHALDSV</sequence>
<dbReference type="PANTHER" id="PTHR46270:SF2">
    <property type="entry name" value="TIR DOMAIN-CONTAINING PROTEIN"/>
    <property type="match status" value="1"/>
</dbReference>
<feature type="region of interest" description="Disordered" evidence="1">
    <location>
        <begin position="1"/>
        <end position="141"/>
    </location>
</feature>
<dbReference type="EMBL" id="JBAMIC010002519">
    <property type="protein sequence ID" value="KAK7089218.1"/>
    <property type="molecule type" value="Genomic_DNA"/>
</dbReference>
<evidence type="ECO:0000256" key="1">
    <source>
        <dbReference type="SAM" id="MobiDB-lite"/>
    </source>
</evidence>
<dbReference type="PROSITE" id="PS50104">
    <property type="entry name" value="TIR"/>
    <property type="match status" value="1"/>
</dbReference>
<feature type="domain" description="TIR" evidence="2">
    <location>
        <begin position="505"/>
        <end position="632"/>
    </location>
</feature>
<dbReference type="GO" id="GO:0007165">
    <property type="term" value="P:signal transduction"/>
    <property type="evidence" value="ECO:0007669"/>
    <property type="project" value="InterPro"/>
</dbReference>
<accession>A0AAN9ALK2</accession>
<feature type="compositionally biased region" description="Basic and acidic residues" evidence="1">
    <location>
        <begin position="36"/>
        <end position="61"/>
    </location>
</feature>
<dbReference type="Pfam" id="PF13676">
    <property type="entry name" value="TIR_2"/>
    <property type="match status" value="1"/>
</dbReference>
<proteinExistence type="predicted"/>
<dbReference type="InterPro" id="IPR000157">
    <property type="entry name" value="TIR_dom"/>
</dbReference>
<dbReference type="PANTHER" id="PTHR46270">
    <property type="entry name" value="ARMADILLO-TYPE FOLD-RELATED"/>
    <property type="match status" value="1"/>
</dbReference>
<reference evidence="3 4" key="1">
    <citation type="submission" date="2024-02" db="EMBL/GenBank/DDBJ databases">
        <title>Chromosome-scale genome assembly of the rough periwinkle Littorina saxatilis.</title>
        <authorList>
            <person name="De Jode A."/>
            <person name="Faria R."/>
            <person name="Formenti G."/>
            <person name="Sims Y."/>
            <person name="Smith T.P."/>
            <person name="Tracey A."/>
            <person name="Wood J.M.D."/>
            <person name="Zagrodzka Z.B."/>
            <person name="Johannesson K."/>
            <person name="Butlin R.K."/>
            <person name="Leder E.H."/>
        </authorList>
    </citation>
    <scope>NUCLEOTIDE SEQUENCE [LARGE SCALE GENOMIC DNA]</scope>
    <source>
        <strain evidence="3">Snail1</strain>
        <tissue evidence="3">Muscle</tissue>
    </source>
</reference>
<dbReference type="Gene3D" id="1.25.10.10">
    <property type="entry name" value="Leucine-rich Repeat Variant"/>
    <property type="match status" value="1"/>
</dbReference>
<organism evidence="3 4">
    <name type="scientific">Littorina saxatilis</name>
    <dbReference type="NCBI Taxonomy" id="31220"/>
    <lineage>
        <taxon>Eukaryota</taxon>
        <taxon>Metazoa</taxon>
        <taxon>Spiralia</taxon>
        <taxon>Lophotrochozoa</taxon>
        <taxon>Mollusca</taxon>
        <taxon>Gastropoda</taxon>
        <taxon>Caenogastropoda</taxon>
        <taxon>Littorinimorpha</taxon>
        <taxon>Littorinoidea</taxon>
        <taxon>Littorinidae</taxon>
        <taxon>Littorina</taxon>
    </lineage>
</organism>
<dbReference type="InterPro" id="IPR016024">
    <property type="entry name" value="ARM-type_fold"/>
</dbReference>
<dbReference type="InterPro" id="IPR035897">
    <property type="entry name" value="Toll_tir_struct_dom_sf"/>
</dbReference>
<evidence type="ECO:0000313" key="3">
    <source>
        <dbReference type="EMBL" id="KAK7089218.1"/>
    </source>
</evidence>
<keyword evidence="4" id="KW-1185">Reference proteome</keyword>
<evidence type="ECO:0000313" key="4">
    <source>
        <dbReference type="Proteomes" id="UP001374579"/>
    </source>
</evidence>
<feature type="compositionally biased region" description="Acidic residues" evidence="1">
    <location>
        <begin position="108"/>
        <end position="135"/>
    </location>
</feature>
<evidence type="ECO:0000259" key="2">
    <source>
        <dbReference type="PROSITE" id="PS50104"/>
    </source>
</evidence>
<dbReference type="Gene3D" id="3.40.50.10140">
    <property type="entry name" value="Toll/interleukin-1 receptor homology (TIR) domain"/>
    <property type="match status" value="1"/>
</dbReference>
<gene>
    <name evidence="3" type="ORF">V1264_024287</name>
</gene>
<name>A0AAN9ALK2_9CAEN</name>
<dbReference type="Proteomes" id="UP001374579">
    <property type="component" value="Unassembled WGS sequence"/>
</dbReference>
<dbReference type="InterPro" id="IPR011989">
    <property type="entry name" value="ARM-like"/>
</dbReference>
<comment type="caution">
    <text evidence="3">The sequence shown here is derived from an EMBL/GenBank/DDBJ whole genome shotgun (WGS) entry which is preliminary data.</text>
</comment>